<dbReference type="Pfam" id="PF13499">
    <property type="entry name" value="EF-hand_7"/>
    <property type="match status" value="1"/>
</dbReference>
<evidence type="ECO:0000256" key="2">
    <source>
        <dbReference type="ARBA" id="ARBA00022837"/>
    </source>
</evidence>
<dbReference type="InterPro" id="IPR002048">
    <property type="entry name" value="EF_hand_dom"/>
</dbReference>
<dbReference type="Gene3D" id="1.10.238.10">
    <property type="entry name" value="EF-hand"/>
    <property type="match status" value="2"/>
</dbReference>
<comment type="caution">
    <text evidence="4">The sequence shown here is derived from an EMBL/GenBank/DDBJ whole genome shotgun (WGS) entry which is preliminary data.</text>
</comment>
<name>A0AAD9R5K4_ACRCE</name>
<protein>
    <submittedName>
        <fullName evidence="4">Calmodulin-like protein 3</fullName>
    </submittedName>
</protein>
<gene>
    <name evidence="4" type="ORF">P5673_001131</name>
</gene>
<keyword evidence="5" id="KW-1185">Reference proteome</keyword>
<dbReference type="SMART" id="SM00054">
    <property type="entry name" value="EFh"/>
    <property type="match status" value="3"/>
</dbReference>
<dbReference type="InterPro" id="IPR011992">
    <property type="entry name" value="EF-hand-dom_pair"/>
</dbReference>
<accession>A0AAD9R5K4</accession>
<dbReference type="InterPro" id="IPR050145">
    <property type="entry name" value="Centrin_CML-like"/>
</dbReference>
<dbReference type="AlphaFoldDB" id="A0AAD9R5K4"/>
<evidence type="ECO:0000259" key="3">
    <source>
        <dbReference type="PROSITE" id="PS50222"/>
    </source>
</evidence>
<feature type="domain" description="EF-hand" evidence="3">
    <location>
        <begin position="82"/>
        <end position="117"/>
    </location>
</feature>
<dbReference type="SUPFAM" id="SSF47473">
    <property type="entry name" value="EF-hand"/>
    <property type="match status" value="1"/>
</dbReference>
<dbReference type="InterPro" id="IPR018247">
    <property type="entry name" value="EF_Hand_1_Ca_BS"/>
</dbReference>
<feature type="domain" description="EF-hand" evidence="3">
    <location>
        <begin position="7"/>
        <end position="42"/>
    </location>
</feature>
<dbReference type="GO" id="GO:0005509">
    <property type="term" value="F:calcium ion binding"/>
    <property type="evidence" value="ECO:0007669"/>
    <property type="project" value="InterPro"/>
</dbReference>
<reference evidence="4" key="2">
    <citation type="journal article" date="2023" name="Science">
        <title>Genomic signatures of disease resistance in endangered staghorn corals.</title>
        <authorList>
            <person name="Vollmer S.V."/>
            <person name="Selwyn J.D."/>
            <person name="Despard B.A."/>
            <person name="Roesel C.L."/>
        </authorList>
    </citation>
    <scope>NUCLEOTIDE SEQUENCE</scope>
    <source>
        <strain evidence="4">K2</strain>
    </source>
</reference>
<reference evidence="4" key="1">
    <citation type="journal article" date="2023" name="G3 (Bethesda)">
        <title>Whole genome assembly and annotation of the endangered Caribbean coral Acropora cervicornis.</title>
        <authorList>
            <person name="Selwyn J.D."/>
            <person name="Vollmer S.V."/>
        </authorList>
    </citation>
    <scope>NUCLEOTIDE SEQUENCE</scope>
    <source>
        <strain evidence="4">K2</strain>
    </source>
</reference>
<keyword evidence="2" id="KW-0106">Calcium</keyword>
<sequence>MTAIPNQGQVQLRSIFRKFDKDSDGFISAKDLVGVFKELGEDVGEEELREQLHNAGLGHTPNTVISYKSFQGISKQILQETNRERRLKRVFQEFDVEKKGYIEALAIKRALRRLRIDFVDSDIDVMIKMADTKGDGSVDYDEFLQIFSDADDI</sequence>
<dbReference type="Proteomes" id="UP001249851">
    <property type="component" value="Unassembled WGS sequence"/>
</dbReference>
<dbReference type="PROSITE" id="PS00018">
    <property type="entry name" value="EF_HAND_1"/>
    <property type="match status" value="1"/>
</dbReference>
<proteinExistence type="predicted"/>
<feature type="domain" description="EF-hand" evidence="3">
    <location>
        <begin position="118"/>
        <end position="153"/>
    </location>
</feature>
<dbReference type="Pfam" id="PF13405">
    <property type="entry name" value="EF-hand_6"/>
    <property type="match status" value="1"/>
</dbReference>
<organism evidence="4 5">
    <name type="scientific">Acropora cervicornis</name>
    <name type="common">Staghorn coral</name>
    <dbReference type="NCBI Taxonomy" id="6130"/>
    <lineage>
        <taxon>Eukaryota</taxon>
        <taxon>Metazoa</taxon>
        <taxon>Cnidaria</taxon>
        <taxon>Anthozoa</taxon>
        <taxon>Hexacorallia</taxon>
        <taxon>Scleractinia</taxon>
        <taxon>Astrocoeniina</taxon>
        <taxon>Acroporidae</taxon>
        <taxon>Acropora</taxon>
    </lineage>
</organism>
<dbReference type="PANTHER" id="PTHR23050">
    <property type="entry name" value="CALCIUM BINDING PROTEIN"/>
    <property type="match status" value="1"/>
</dbReference>
<dbReference type="FunFam" id="1.10.238.10:FF:000003">
    <property type="entry name" value="Calmodulin A"/>
    <property type="match status" value="1"/>
</dbReference>
<evidence type="ECO:0000313" key="4">
    <source>
        <dbReference type="EMBL" id="KAK2573474.1"/>
    </source>
</evidence>
<dbReference type="PROSITE" id="PS50222">
    <property type="entry name" value="EF_HAND_2"/>
    <property type="match status" value="3"/>
</dbReference>
<dbReference type="EMBL" id="JARQWQ010000002">
    <property type="protein sequence ID" value="KAK2573474.1"/>
    <property type="molecule type" value="Genomic_DNA"/>
</dbReference>
<evidence type="ECO:0000313" key="5">
    <source>
        <dbReference type="Proteomes" id="UP001249851"/>
    </source>
</evidence>
<evidence type="ECO:0000256" key="1">
    <source>
        <dbReference type="ARBA" id="ARBA00022737"/>
    </source>
</evidence>
<keyword evidence="1" id="KW-0677">Repeat</keyword>
<dbReference type="CDD" id="cd00051">
    <property type="entry name" value="EFh"/>
    <property type="match status" value="2"/>
</dbReference>